<dbReference type="Gene3D" id="1.20.1740.10">
    <property type="entry name" value="Amino acid/polyamine transporter I"/>
    <property type="match status" value="1"/>
</dbReference>
<keyword evidence="6 9" id="KW-1133">Transmembrane helix</keyword>
<dbReference type="PANTHER" id="PTHR34975:SF2">
    <property type="entry name" value="SPORE GERMINATION PROTEIN A2"/>
    <property type="match status" value="1"/>
</dbReference>
<keyword evidence="4" id="KW-0309">Germination</keyword>
<protein>
    <submittedName>
        <fullName evidence="10">Spore germination protein</fullName>
    </submittedName>
</protein>
<feature type="transmembrane region" description="Helical" evidence="9">
    <location>
        <begin position="191"/>
        <end position="211"/>
    </location>
</feature>
<keyword evidence="5 9" id="KW-0812">Transmembrane</keyword>
<feature type="transmembrane region" description="Helical" evidence="9">
    <location>
        <begin position="12"/>
        <end position="31"/>
    </location>
</feature>
<feature type="transmembrane region" description="Helical" evidence="9">
    <location>
        <begin position="311"/>
        <end position="330"/>
    </location>
</feature>
<dbReference type="Pfam" id="PF03845">
    <property type="entry name" value="Spore_permease"/>
    <property type="match status" value="1"/>
</dbReference>
<comment type="subcellular location">
    <subcellularLocation>
        <location evidence="1">Membrane</location>
        <topology evidence="1">Multi-pass membrane protein</topology>
    </subcellularLocation>
</comment>
<keyword evidence="11" id="KW-1185">Reference proteome</keyword>
<proteinExistence type="inferred from homology"/>
<sequence>MRNQQAKAKVKANELTAMLMIFVTTNAFLTYPRYISRSAYEAAWMETVISGIGTLVLFLIVEKIFRRYFRNLDIVEVSKEVFGRVGAAVVAVVFAVYFLCSTAAVVREFTENVVSTVLPATPILLVGAVFMFAVGYIAYAGLEGICRTAYIFLPILLVGTLGLCVATMNWWHFTYLFPLWGTGVPRILSGSLQYSSIFANVLLLTIVYPHVHDAAKKMRQIGFVSIIGSTALLTALVLTYLMVFPAVETGQSSFAMYRLARVIHLGPFFQRVESVFIFLWVTSATVKMAVTLWGAAYLIGKAFGWPSYRPGIPALSLISFSLGMWLENWIEVINLDAKYLMRWGWLVVFALPLAIVLVGMLGQKVKGNRSRPDGSRRRRGKLQNV</sequence>
<dbReference type="InterPro" id="IPR004761">
    <property type="entry name" value="Spore_GerAB"/>
</dbReference>
<dbReference type="EMBL" id="CP104064">
    <property type="protein sequence ID" value="WAH36575.1"/>
    <property type="molecule type" value="Genomic_DNA"/>
</dbReference>
<evidence type="ECO:0000313" key="10">
    <source>
        <dbReference type="EMBL" id="WAH36575.1"/>
    </source>
</evidence>
<evidence type="ECO:0000256" key="4">
    <source>
        <dbReference type="ARBA" id="ARBA00022544"/>
    </source>
</evidence>
<feature type="transmembrane region" description="Helical" evidence="9">
    <location>
        <begin position="342"/>
        <end position="361"/>
    </location>
</feature>
<evidence type="ECO:0000256" key="5">
    <source>
        <dbReference type="ARBA" id="ARBA00022692"/>
    </source>
</evidence>
<keyword evidence="7 9" id="KW-0472">Membrane</keyword>
<evidence type="ECO:0000256" key="9">
    <source>
        <dbReference type="SAM" id="Phobius"/>
    </source>
</evidence>
<feature type="compositionally biased region" description="Basic residues" evidence="8">
    <location>
        <begin position="376"/>
        <end position="385"/>
    </location>
</feature>
<feature type="transmembrane region" description="Helical" evidence="9">
    <location>
        <begin position="275"/>
        <end position="299"/>
    </location>
</feature>
<dbReference type="PANTHER" id="PTHR34975">
    <property type="entry name" value="SPORE GERMINATION PROTEIN A2"/>
    <property type="match status" value="1"/>
</dbReference>
<evidence type="ECO:0000256" key="1">
    <source>
        <dbReference type="ARBA" id="ARBA00004141"/>
    </source>
</evidence>
<accession>A0ABY6Z3L6</accession>
<dbReference type="RefSeq" id="WP_268043930.1">
    <property type="nucleotide sequence ID" value="NZ_CP104064.1"/>
</dbReference>
<evidence type="ECO:0000256" key="3">
    <source>
        <dbReference type="ARBA" id="ARBA00022448"/>
    </source>
</evidence>
<evidence type="ECO:0000256" key="7">
    <source>
        <dbReference type="ARBA" id="ARBA00023136"/>
    </source>
</evidence>
<gene>
    <name evidence="10" type="ORF">NZD86_20600</name>
</gene>
<evidence type="ECO:0000313" key="11">
    <source>
        <dbReference type="Proteomes" id="UP001164803"/>
    </source>
</evidence>
<dbReference type="NCBIfam" id="TIGR00912">
    <property type="entry name" value="2A0309"/>
    <property type="match status" value="1"/>
</dbReference>
<feature type="transmembrane region" description="Helical" evidence="9">
    <location>
        <begin position="117"/>
        <end position="139"/>
    </location>
</feature>
<evidence type="ECO:0000256" key="8">
    <source>
        <dbReference type="SAM" id="MobiDB-lite"/>
    </source>
</evidence>
<evidence type="ECO:0000256" key="2">
    <source>
        <dbReference type="ARBA" id="ARBA00007998"/>
    </source>
</evidence>
<feature type="transmembrane region" description="Helical" evidence="9">
    <location>
        <begin position="223"/>
        <end position="247"/>
    </location>
</feature>
<feature type="transmembrane region" description="Helical" evidence="9">
    <location>
        <begin position="43"/>
        <end position="61"/>
    </location>
</feature>
<keyword evidence="3" id="KW-0813">Transport</keyword>
<feature type="transmembrane region" description="Helical" evidence="9">
    <location>
        <begin position="81"/>
        <end position="105"/>
    </location>
</feature>
<name>A0ABY6Z3L6_9BACL</name>
<reference evidence="10" key="1">
    <citation type="submission" date="2022-08" db="EMBL/GenBank/DDBJ databases">
        <title>Alicyclobacillus dauci DSM2870, complete genome.</title>
        <authorList>
            <person name="Wang Q."/>
            <person name="Cai R."/>
            <person name="Wang Z."/>
        </authorList>
    </citation>
    <scope>NUCLEOTIDE SEQUENCE</scope>
    <source>
        <strain evidence="10">DSM 28700</strain>
    </source>
</reference>
<organism evidence="10 11">
    <name type="scientific">Alicyclobacillus dauci</name>
    <dbReference type="NCBI Taxonomy" id="1475485"/>
    <lineage>
        <taxon>Bacteria</taxon>
        <taxon>Bacillati</taxon>
        <taxon>Bacillota</taxon>
        <taxon>Bacilli</taxon>
        <taxon>Bacillales</taxon>
        <taxon>Alicyclobacillaceae</taxon>
        <taxon>Alicyclobacillus</taxon>
    </lineage>
</organism>
<comment type="similarity">
    <text evidence="2">Belongs to the amino acid-polyamine-organocation (APC) superfamily. Spore germination protein (SGP) (TC 2.A.3.9) family.</text>
</comment>
<feature type="transmembrane region" description="Helical" evidence="9">
    <location>
        <begin position="151"/>
        <end position="171"/>
    </location>
</feature>
<evidence type="ECO:0000256" key="6">
    <source>
        <dbReference type="ARBA" id="ARBA00022989"/>
    </source>
</evidence>
<feature type="region of interest" description="Disordered" evidence="8">
    <location>
        <begin position="365"/>
        <end position="385"/>
    </location>
</feature>
<dbReference type="Proteomes" id="UP001164803">
    <property type="component" value="Chromosome"/>
</dbReference>